<evidence type="ECO:0000256" key="1">
    <source>
        <dbReference type="SAM" id="MobiDB-lite"/>
    </source>
</evidence>
<protein>
    <submittedName>
        <fullName evidence="2">Uncharacterized protein</fullName>
    </submittedName>
</protein>
<dbReference type="Proteomes" id="UP000024900">
    <property type="component" value="Unassembled WGS sequence"/>
</dbReference>
<feature type="region of interest" description="Disordered" evidence="1">
    <location>
        <begin position="64"/>
        <end position="85"/>
    </location>
</feature>
<evidence type="ECO:0000313" key="2">
    <source>
        <dbReference type="EMBL" id="KGJ70863.1"/>
    </source>
</evidence>
<gene>
    <name evidence="2" type="ORF">BJA5080_06494</name>
</gene>
<dbReference type="AlphaFoldDB" id="A0A837CQF9"/>
<organism evidence="2 3">
    <name type="scientific">Bradyrhizobium diazoefficiens SEMIA 5080</name>
    <dbReference type="NCBI Taxonomy" id="754504"/>
    <lineage>
        <taxon>Bacteria</taxon>
        <taxon>Pseudomonadati</taxon>
        <taxon>Pseudomonadota</taxon>
        <taxon>Alphaproteobacteria</taxon>
        <taxon>Hyphomicrobiales</taxon>
        <taxon>Nitrobacteraceae</taxon>
        <taxon>Bradyrhizobium</taxon>
    </lineage>
</organism>
<sequence>MKQSAVVAAVSPTASWRRHPYADLNAGDWPHRPDHTGRSVSLSSSIPRATFGIRRVYISRKSRKVAPPHFTSGSLSAPDRRPGNDDILTIDIAFDNLQP</sequence>
<reference evidence="2 3" key="1">
    <citation type="journal article" date="2014" name="BMC Genomics">
        <title>Comparative genomics of Bradyrhizobium japonicum CPAC 15 and Bradyrhizobium diazoefficiens CPAC 7: elite model strains for understanding symbiotic performance with soybean.</title>
        <authorList>
            <person name="Siqueira A.F."/>
            <person name="Ormeno-Orrillo E."/>
            <person name="Souza R.C."/>
            <person name="Rodrigues E.P."/>
            <person name="Almeida L.G."/>
            <person name="Barcellos F.G."/>
            <person name="Batista J.S."/>
            <person name="Nakatami A.S."/>
            <person name="Martinez-Romero E."/>
            <person name="Vasconcelos A.T."/>
            <person name="Hungria M."/>
        </authorList>
    </citation>
    <scope>NUCLEOTIDE SEQUENCE [LARGE SCALE GENOMIC DNA]</scope>
    <source>
        <strain evidence="2 3">SEMIA 5080</strain>
    </source>
</reference>
<proteinExistence type="predicted"/>
<name>A0A837CQF9_9BRAD</name>
<accession>A0A837CQF9</accession>
<dbReference type="EMBL" id="ADOU02000004">
    <property type="protein sequence ID" value="KGJ70863.1"/>
    <property type="molecule type" value="Genomic_DNA"/>
</dbReference>
<comment type="caution">
    <text evidence="2">The sequence shown here is derived from an EMBL/GenBank/DDBJ whole genome shotgun (WGS) entry which is preliminary data.</text>
</comment>
<evidence type="ECO:0000313" key="3">
    <source>
        <dbReference type="Proteomes" id="UP000024900"/>
    </source>
</evidence>